<dbReference type="RefSeq" id="WP_152151685.1">
    <property type="nucleotide sequence ID" value="NZ_WEIO01000005.1"/>
</dbReference>
<gene>
    <name evidence="2" type="ORF">F9802_10500</name>
</gene>
<dbReference type="Proteomes" id="UP000429595">
    <property type="component" value="Unassembled WGS sequence"/>
</dbReference>
<feature type="transmembrane region" description="Helical" evidence="1">
    <location>
        <begin position="34"/>
        <end position="52"/>
    </location>
</feature>
<organism evidence="2 3">
    <name type="scientific">Bacillus aerolatus</name>
    <dbReference type="NCBI Taxonomy" id="2653354"/>
    <lineage>
        <taxon>Bacteria</taxon>
        <taxon>Bacillati</taxon>
        <taxon>Bacillota</taxon>
        <taxon>Bacilli</taxon>
        <taxon>Bacillales</taxon>
        <taxon>Bacillaceae</taxon>
        <taxon>Bacillus</taxon>
    </lineage>
</organism>
<proteinExistence type="predicted"/>
<sequence length="93" mass="9709">MVTAMKWITGGMEAVLGVPIIGASIIVGNLWAPLGFMAVMHIITLLLALSAGRSLTGSILGIITSVIGWIPFVGMFMHIITAFALVTSAIRGK</sequence>
<name>A0A6I1FJB7_9BACI</name>
<keyword evidence="1" id="KW-0472">Membrane</keyword>
<keyword evidence="3" id="KW-1185">Reference proteome</keyword>
<evidence type="ECO:0000313" key="2">
    <source>
        <dbReference type="EMBL" id="KAB7706618.1"/>
    </source>
</evidence>
<feature type="transmembrane region" description="Helical" evidence="1">
    <location>
        <begin position="59"/>
        <end position="86"/>
    </location>
</feature>
<protein>
    <submittedName>
        <fullName evidence="2">Uncharacterized protein</fullName>
    </submittedName>
</protein>
<reference evidence="2 3" key="1">
    <citation type="submission" date="2019-10" db="EMBL/GenBank/DDBJ databases">
        <title>Bacillus aerolatum sp. nov., isolated from bioaerosol of sport playgrounds.</title>
        <authorList>
            <person name="Chen P."/>
            <person name="Zhang G."/>
        </authorList>
    </citation>
    <scope>NUCLEOTIDE SEQUENCE [LARGE SCALE GENOMIC DNA]</scope>
    <source>
        <strain evidence="2 3">CX253</strain>
    </source>
</reference>
<evidence type="ECO:0000313" key="3">
    <source>
        <dbReference type="Proteomes" id="UP000429595"/>
    </source>
</evidence>
<evidence type="ECO:0000256" key="1">
    <source>
        <dbReference type="SAM" id="Phobius"/>
    </source>
</evidence>
<feature type="transmembrane region" description="Helical" evidence="1">
    <location>
        <begin position="7"/>
        <end position="28"/>
    </location>
</feature>
<keyword evidence="1" id="KW-1133">Transmembrane helix</keyword>
<comment type="caution">
    <text evidence="2">The sequence shown here is derived from an EMBL/GenBank/DDBJ whole genome shotgun (WGS) entry which is preliminary data.</text>
</comment>
<accession>A0A6I1FJB7</accession>
<keyword evidence="1" id="KW-0812">Transmembrane</keyword>
<dbReference type="AlphaFoldDB" id="A0A6I1FJB7"/>
<dbReference type="EMBL" id="WEIO01000005">
    <property type="protein sequence ID" value="KAB7706618.1"/>
    <property type="molecule type" value="Genomic_DNA"/>
</dbReference>